<gene>
    <name evidence="2" type="ORF">BDY21DRAFT_352025</name>
</gene>
<dbReference type="Proteomes" id="UP000799766">
    <property type="component" value="Unassembled WGS sequence"/>
</dbReference>
<feature type="region of interest" description="Disordered" evidence="1">
    <location>
        <begin position="1"/>
        <end position="20"/>
    </location>
</feature>
<accession>A0A6A6NT80</accession>
<feature type="region of interest" description="Disordered" evidence="1">
    <location>
        <begin position="456"/>
        <end position="478"/>
    </location>
</feature>
<name>A0A6A6NT80_9PEZI</name>
<protein>
    <submittedName>
        <fullName evidence="2">Uncharacterized protein</fullName>
    </submittedName>
</protein>
<feature type="compositionally biased region" description="Polar residues" evidence="1">
    <location>
        <begin position="305"/>
        <end position="314"/>
    </location>
</feature>
<keyword evidence="3" id="KW-1185">Reference proteome</keyword>
<feature type="compositionally biased region" description="Low complexity" evidence="1">
    <location>
        <begin position="282"/>
        <end position="303"/>
    </location>
</feature>
<evidence type="ECO:0000256" key="1">
    <source>
        <dbReference type="SAM" id="MobiDB-lite"/>
    </source>
</evidence>
<organism evidence="2 3">
    <name type="scientific">Lineolata rhizophorae</name>
    <dbReference type="NCBI Taxonomy" id="578093"/>
    <lineage>
        <taxon>Eukaryota</taxon>
        <taxon>Fungi</taxon>
        <taxon>Dikarya</taxon>
        <taxon>Ascomycota</taxon>
        <taxon>Pezizomycotina</taxon>
        <taxon>Dothideomycetes</taxon>
        <taxon>Dothideomycetes incertae sedis</taxon>
        <taxon>Lineolatales</taxon>
        <taxon>Lineolataceae</taxon>
        <taxon>Lineolata</taxon>
    </lineage>
</organism>
<dbReference type="AlphaFoldDB" id="A0A6A6NT80"/>
<reference evidence="2" key="1">
    <citation type="journal article" date="2020" name="Stud. Mycol.">
        <title>101 Dothideomycetes genomes: a test case for predicting lifestyles and emergence of pathogens.</title>
        <authorList>
            <person name="Haridas S."/>
            <person name="Albert R."/>
            <person name="Binder M."/>
            <person name="Bloem J."/>
            <person name="Labutti K."/>
            <person name="Salamov A."/>
            <person name="Andreopoulos B."/>
            <person name="Baker S."/>
            <person name="Barry K."/>
            <person name="Bills G."/>
            <person name="Bluhm B."/>
            <person name="Cannon C."/>
            <person name="Castanera R."/>
            <person name="Culley D."/>
            <person name="Daum C."/>
            <person name="Ezra D."/>
            <person name="Gonzalez J."/>
            <person name="Henrissat B."/>
            <person name="Kuo A."/>
            <person name="Liang C."/>
            <person name="Lipzen A."/>
            <person name="Lutzoni F."/>
            <person name="Magnuson J."/>
            <person name="Mondo S."/>
            <person name="Nolan M."/>
            <person name="Ohm R."/>
            <person name="Pangilinan J."/>
            <person name="Park H.-J."/>
            <person name="Ramirez L."/>
            <person name="Alfaro M."/>
            <person name="Sun H."/>
            <person name="Tritt A."/>
            <person name="Yoshinaga Y."/>
            <person name="Zwiers L.-H."/>
            <person name="Turgeon B."/>
            <person name="Goodwin S."/>
            <person name="Spatafora J."/>
            <person name="Crous P."/>
            <person name="Grigoriev I."/>
        </authorList>
    </citation>
    <scope>NUCLEOTIDE SEQUENCE</scope>
    <source>
        <strain evidence="2">ATCC 16933</strain>
    </source>
</reference>
<proteinExistence type="predicted"/>
<feature type="compositionally biased region" description="Acidic residues" evidence="1">
    <location>
        <begin position="461"/>
        <end position="478"/>
    </location>
</feature>
<dbReference type="EMBL" id="MU001689">
    <property type="protein sequence ID" value="KAF2454961.1"/>
    <property type="molecule type" value="Genomic_DNA"/>
</dbReference>
<evidence type="ECO:0000313" key="3">
    <source>
        <dbReference type="Proteomes" id="UP000799766"/>
    </source>
</evidence>
<feature type="compositionally biased region" description="Basic and acidic residues" evidence="1">
    <location>
        <begin position="221"/>
        <end position="237"/>
    </location>
</feature>
<sequence length="478" mass="51389">MFAAHDQQENLVHAQQAAAAAKPLNQGLKQFTAKTPGNKAPKTPFKVALNDENAVAGPGKSVAKANGKARDNLLRTSGLNKKGDAEKDAFVTPAGPRTARAPLGAKTTNAKAKPLQTPAPNNLEPGTEKTNVKSRSPRLRRPAKLKVLQADPEAASANLHDEEPDVEYMPPRGVPLPDFDDDDVPAEVKYPMLAGKNLTRGWASTYLDPLDDDDVPLSRKRAAENKVRADAYADRMMAEAFGSLPGPGNRTKRPQSPGKKNVPKKQNEPAKKPPAGHQRTGSTQSRASRADTATSRAAAAALAQPNANPNTSVSHAAPPKPRGTAGFLRPRKQAAPEPPANAARRHALATAASRTTLGYAKGRDASSNLRKPVRNITRGLDALPGTSEPVAINPRALLRREDSEMTITPARYAERFQQAEEEEDEVVRDLRAMDEMMRCGAEDDGVEEEVTAALRGRTEEDLGGLDDELEDFQFDVPN</sequence>
<feature type="region of interest" description="Disordered" evidence="1">
    <location>
        <begin position="56"/>
        <end position="183"/>
    </location>
</feature>
<feature type="compositionally biased region" description="Basic residues" evidence="1">
    <location>
        <begin position="135"/>
        <end position="144"/>
    </location>
</feature>
<feature type="region of interest" description="Disordered" evidence="1">
    <location>
        <begin position="200"/>
        <end position="373"/>
    </location>
</feature>
<dbReference type="OrthoDB" id="5327145at2759"/>
<evidence type="ECO:0000313" key="2">
    <source>
        <dbReference type="EMBL" id="KAF2454961.1"/>
    </source>
</evidence>